<evidence type="ECO:0000313" key="2">
    <source>
        <dbReference type="Proteomes" id="UP000479114"/>
    </source>
</evidence>
<dbReference type="NCBIfam" id="TIGR00099">
    <property type="entry name" value="Cof-subfamily"/>
    <property type="match status" value="1"/>
</dbReference>
<dbReference type="PANTHER" id="PTHR10000:SF8">
    <property type="entry name" value="HAD SUPERFAMILY HYDROLASE-LIKE, TYPE 3"/>
    <property type="match status" value="1"/>
</dbReference>
<dbReference type="GO" id="GO:0000287">
    <property type="term" value="F:magnesium ion binding"/>
    <property type="evidence" value="ECO:0007669"/>
    <property type="project" value="TreeGrafter"/>
</dbReference>
<dbReference type="SFLD" id="SFLDG01140">
    <property type="entry name" value="C2.B:_Phosphomannomutase_and_P"/>
    <property type="match status" value="1"/>
</dbReference>
<dbReference type="InterPro" id="IPR000150">
    <property type="entry name" value="Cof"/>
</dbReference>
<dbReference type="GO" id="GO:0005829">
    <property type="term" value="C:cytosol"/>
    <property type="evidence" value="ECO:0007669"/>
    <property type="project" value="TreeGrafter"/>
</dbReference>
<dbReference type="PANTHER" id="PTHR10000">
    <property type="entry name" value="PHOSPHOSERINE PHOSPHATASE"/>
    <property type="match status" value="1"/>
</dbReference>
<dbReference type="Pfam" id="PF08282">
    <property type="entry name" value="Hydrolase_3"/>
    <property type="match status" value="1"/>
</dbReference>
<dbReference type="InterPro" id="IPR006379">
    <property type="entry name" value="HAD-SF_hydro_IIB"/>
</dbReference>
<dbReference type="AlphaFoldDB" id="A0A6C0P655"/>
<protein>
    <submittedName>
        <fullName evidence="1">HAD family phosphatase</fullName>
    </submittedName>
</protein>
<accession>A0A6C0P655</accession>
<reference evidence="1 2" key="1">
    <citation type="submission" date="2020-02" db="EMBL/GenBank/DDBJ databases">
        <title>Paenibacillus sp. nov., isolated from rhizosphere soil of tomato.</title>
        <authorList>
            <person name="Weon H.-Y."/>
            <person name="Lee S.A."/>
        </authorList>
    </citation>
    <scope>NUCLEOTIDE SEQUENCE [LARGE SCALE GENOMIC DNA]</scope>
    <source>
        <strain evidence="1 2">14171R-81</strain>
    </source>
</reference>
<dbReference type="InterPro" id="IPR036412">
    <property type="entry name" value="HAD-like_sf"/>
</dbReference>
<name>A0A6C0P655_9BACL</name>
<dbReference type="CDD" id="cd07516">
    <property type="entry name" value="HAD_Pase"/>
    <property type="match status" value="1"/>
</dbReference>
<dbReference type="Proteomes" id="UP000479114">
    <property type="component" value="Chromosome"/>
</dbReference>
<dbReference type="Gene3D" id="3.40.50.1000">
    <property type="entry name" value="HAD superfamily/HAD-like"/>
    <property type="match status" value="1"/>
</dbReference>
<dbReference type="RefSeq" id="WP_162643818.1">
    <property type="nucleotide sequence ID" value="NZ_CP048286.1"/>
</dbReference>
<dbReference type="Gene3D" id="3.30.1240.10">
    <property type="match status" value="1"/>
</dbReference>
<dbReference type="InterPro" id="IPR023214">
    <property type="entry name" value="HAD_sf"/>
</dbReference>
<keyword evidence="2" id="KW-1185">Reference proteome</keyword>
<dbReference type="KEGG" id="prz:GZH47_25500"/>
<dbReference type="SUPFAM" id="SSF56784">
    <property type="entry name" value="HAD-like"/>
    <property type="match status" value="1"/>
</dbReference>
<organism evidence="1 2">
    <name type="scientific">Paenibacillus rhizovicinus</name>
    <dbReference type="NCBI Taxonomy" id="2704463"/>
    <lineage>
        <taxon>Bacteria</taxon>
        <taxon>Bacillati</taxon>
        <taxon>Bacillota</taxon>
        <taxon>Bacilli</taxon>
        <taxon>Bacillales</taxon>
        <taxon>Paenibacillaceae</taxon>
        <taxon>Paenibacillus</taxon>
    </lineage>
</organism>
<proteinExistence type="predicted"/>
<evidence type="ECO:0000313" key="1">
    <source>
        <dbReference type="EMBL" id="QHW33821.1"/>
    </source>
</evidence>
<sequence>MLDIKAIVLDLDGTLLGSDKSISPRNYETVKRCYDSGIHIIVATARPPRAANQFVKNFPFVDYLVYYNGALTTCKSKQTQRHFSIPMEISRQINHFIALYAPQSIINYEVNDACYTCTPIPDSQLSHFGIRSNDPKPLVVDKDFLRSLSPTKILVHGYSAWVDVIEHFGDHVNVIATDGGVLVQIMQKSASKEEAVQWVLDDIGVKPENVMVFGDDFNDVGLFQLCGFPIAMENAIIELKHCAAHVTESNDNDGVAIALERLVV</sequence>
<dbReference type="GO" id="GO:0016791">
    <property type="term" value="F:phosphatase activity"/>
    <property type="evidence" value="ECO:0007669"/>
    <property type="project" value="UniProtKB-ARBA"/>
</dbReference>
<dbReference type="EMBL" id="CP048286">
    <property type="protein sequence ID" value="QHW33821.1"/>
    <property type="molecule type" value="Genomic_DNA"/>
</dbReference>
<dbReference type="NCBIfam" id="TIGR01484">
    <property type="entry name" value="HAD-SF-IIB"/>
    <property type="match status" value="1"/>
</dbReference>
<gene>
    <name evidence="1" type="ORF">GZH47_25500</name>
</gene>
<dbReference type="SFLD" id="SFLDS00003">
    <property type="entry name" value="Haloacid_Dehalogenase"/>
    <property type="match status" value="1"/>
</dbReference>